<dbReference type="GO" id="GO:0051049">
    <property type="term" value="P:regulation of transport"/>
    <property type="evidence" value="ECO:0007669"/>
    <property type="project" value="TreeGrafter"/>
</dbReference>
<dbReference type="Pfam" id="PF06456">
    <property type="entry name" value="Arfaptin"/>
    <property type="match status" value="1"/>
</dbReference>
<dbReference type="GO" id="GO:0019904">
    <property type="term" value="F:protein domain specific binding"/>
    <property type="evidence" value="ECO:0007669"/>
    <property type="project" value="InterPro"/>
</dbReference>
<dbReference type="GO" id="GO:0005794">
    <property type="term" value="C:Golgi apparatus"/>
    <property type="evidence" value="ECO:0007669"/>
    <property type="project" value="TreeGrafter"/>
</dbReference>
<protein>
    <submittedName>
        <fullName evidence="4">AH domain-containing protein</fullName>
    </submittedName>
</protein>
<sequence length="470" mass="53599">MAKLKARIRLAPSEGPPMPHRDYYSFEGTNDNGSAMEKLRQQYWTTRQTFRRRLGQREDEYLVASDAELDMKVQVYESLKSTCNRLLLCIENYQEAICDLAQIENAFGRFLKHEGKADSTQAGKTMASVGRAQSSTAQQRLALRQPLARLFADLEVFTDRAVADCGTSVEGTELARQRYRGSLLWMGDVSRQLDPDVYKQLEQFRKVQAQVRRNKQRLDLCKLKAMQKIDLLVASRCNLFSKLMTSYQNGFLRFWDKTCAIHCSIANSLKGYQYYEFTLLKDLMEPCQKLLEVTEKNDEAPNPEMSYESDDEHRGNGEVPTGELIRTKSIEDLFRDSPEKCTSPTKTEEQDTVGQEKDNPLLDVMEKWMPSSEAQLASSLFTEQWNDLLNAESPIPVEGSSANASEFSLLPSDLLDSHLTATSRVPERDGGEAPQSEHLSADERKQRNWSELFADLDPLRNKCDVNTEHL</sequence>
<dbReference type="SMART" id="SM01015">
    <property type="entry name" value="Arfaptin"/>
    <property type="match status" value="1"/>
</dbReference>
<dbReference type="Proteomes" id="UP000046395">
    <property type="component" value="Unassembled WGS sequence"/>
</dbReference>
<dbReference type="InterPro" id="IPR010504">
    <property type="entry name" value="AH_dom"/>
</dbReference>
<accession>A0A5S6Q9R6</accession>
<organism evidence="3 4">
    <name type="scientific">Trichuris muris</name>
    <name type="common">Mouse whipworm</name>
    <dbReference type="NCBI Taxonomy" id="70415"/>
    <lineage>
        <taxon>Eukaryota</taxon>
        <taxon>Metazoa</taxon>
        <taxon>Ecdysozoa</taxon>
        <taxon>Nematoda</taxon>
        <taxon>Enoplea</taxon>
        <taxon>Dorylaimia</taxon>
        <taxon>Trichinellida</taxon>
        <taxon>Trichuridae</taxon>
        <taxon>Trichuris</taxon>
    </lineage>
</organism>
<dbReference type="STRING" id="70415.A0A5S6Q9R6"/>
<evidence type="ECO:0000259" key="2">
    <source>
        <dbReference type="PROSITE" id="PS50870"/>
    </source>
</evidence>
<keyword evidence="3" id="KW-1185">Reference proteome</keyword>
<feature type="domain" description="AH" evidence="2">
    <location>
        <begin position="64"/>
        <end position="267"/>
    </location>
</feature>
<evidence type="ECO:0000313" key="3">
    <source>
        <dbReference type="Proteomes" id="UP000046395"/>
    </source>
</evidence>
<dbReference type="InterPro" id="IPR027267">
    <property type="entry name" value="AH/BAR_dom_sf"/>
</dbReference>
<evidence type="ECO:0000256" key="1">
    <source>
        <dbReference type="SAM" id="MobiDB-lite"/>
    </source>
</evidence>
<dbReference type="SUPFAM" id="SSF103657">
    <property type="entry name" value="BAR/IMD domain-like"/>
    <property type="match status" value="1"/>
</dbReference>
<feature type="region of interest" description="Disordered" evidence="1">
    <location>
        <begin position="336"/>
        <end position="358"/>
    </location>
</feature>
<feature type="region of interest" description="Disordered" evidence="1">
    <location>
        <begin position="418"/>
        <end position="447"/>
    </location>
</feature>
<feature type="region of interest" description="Disordered" evidence="1">
    <location>
        <begin position="294"/>
        <end position="322"/>
    </location>
</feature>
<proteinExistence type="predicted"/>
<dbReference type="PANTHER" id="PTHR10164:SF4">
    <property type="entry name" value="GH23156P"/>
    <property type="match status" value="1"/>
</dbReference>
<dbReference type="Gene3D" id="1.20.1270.60">
    <property type="entry name" value="Arfaptin homology (AH) domain/BAR domain"/>
    <property type="match status" value="1"/>
</dbReference>
<name>A0A5S6Q9R6_TRIMR</name>
<reference evidence="4" key="1">
    <citation type="submission" date="2019-12" db="UniProtKB">
        <authorList>
            <consortium name="WormBaseParasite"/>
        </authorList>
    </citation>
    <scope>IDENTIFICATION</scope>
</reference>
<dbReference type="WBParaSite" id="TMUE_1000003825.1">
    <property type="protein sequence ID" value="TMUE_1000003825.1"/>
    <property type="gene ID" value="WBGene00287767"/>
</dbReference>
<evidence type="ECO:0000313" key="4">
    <source>
        <dbReference type="WBParaSite" id="TMUE_1000003825.1"/>
    </source>
</evidence>
<feature type="compositionally biased region" description="Basic and acidic residues" evidence="1">
    <location>
        <begin position="346"/>
        <end position="358"/>
    </location>
</feature>
<dbReference type="PROSITE" id="PS50870">
    <property type="entry name" value="AH"/>
    <property type="match status" value="1"/>
</dbReference>
<dbReference type="InterPro" id="IPR024114">
    <property type="entry name" value="Islet_autoAg_Ica1/Ica1-like"/>
</dbReference>
<dbReference type="FunFam" id="1.20.1270.60:FF:000068">
    <property type="entry name" value="Islet cell autoantigen"/>
    <property type="match status" value="1"/>
</dbReference>
<dbReference type="PANTHER" id="PTHR10164">
    <property type="entry name" value="ISLET CELL AUTOANTIGEN 1"/>
    <property type="match status" value="1"/>
</dbReference>
<dbReference type="AlphaFoldDB" id="A0A5S6Q9R6"/>